<protein>
    <recommendedName>
        <fullName evidence="3">Rhodanese domain-containing protein</fullName>
    </recommendedName>
</protein>
<evidence type="ECO:0000256" key="1">
    <source>
        <dbReference type="SAM" id="MobiDB-lite"/>
    </source>
</evidence>
<accession>A0A218W0V1</accession>
<dbReference type="Gene3D" id="3.40.250.10">
    <property type="entry name" value="Rhodanese-like domain"/>
    <property type="match status" value="1"/>
</dbReference>
<dbReference type="GO" id="GO:0003824">
    <property type="term" value="F:catalytic activity"/>
    <property type="evidence" value="ECO:0007669"/>
    <property type="project" value="InterPro"/>
</dbReference>
<dbReference type="Gene3D" id="1.10.420.10">
    <property type="entry name" value="Peroxidase, domain 2"/>
    <property type="match status" value="1"/>
</dbReference>
<feature type="domain" description="Rhodanese" evidence="3">
    <location>
        <begin position="41"/>
        <end position="143"/>
    </location>
</feature>
<sequence>MGTHFHRKFTLSSFLPFSLSFLPRSGTEVATVDVLAAKDLVDSGYFYLDVRTEEEFKNGYPDAGKVLNIPYLFITPQGRVKNLQFLEQALCAYGIKDKIVVGCRSGVRSLDAGIDLVKAGYKQVINMGGGYLSWVEHGLPVKKPVVVKEEGQAKEVVSVQKPSEAGKEQKKNELPVEKPANEVEEQSGNSQHDFTLDQSYSDQFQSGCLSWGRDNNIFSSYNMSPTAFNNRNFQNLISNNNLLRWRS</sequence>
<dbReference type="CDD" id="cd00158">
    <property type="entry name" value="RHOD"/>
    <property type="match status" value="1"/>
</dbReference>
<dbReference type="InterPro" id="IPR036873">
    <property type="entry name" value="Rhodanese-like_dom_sf"/>
</dbReference>
<dbReference type="PROSITE" id="PS50206">
    <property type="entry name" value="RHODANESE_3"/>
    <property type="match status" value="1"/>
</dbReference>
<keyword evidence="2" id="KW-0732">Signal</keyword>
<comment type="caution">
    <text evidence="4">The sequence shown here is derived from an EMBL/GenBank/DDBJ whole genome shotgun (WGS) entry which is preliminary data.</text>
</comment>
<organism evidence="4 5">
    <name type="scientific">Punica granatum</name>
    <name type="common">Pomegranate</name>
    <dbReference type="NCBI Taxonomy" id="22663"/>
    <lineage>
        <taxon>Eukaryota</taxon>
        <taxon>Viridiplantae</taxon>
        <taxon>Streptophyta</taxon>
        <taxon>Embryophyta</taxon>
        <taxon>Tracheophyta</taxon>
        <taxon>Spermatophyta</taxon>
        <taxon>Magnoliopsida</taxon>
        <taxon>eudicotyledons</taxon>
        <taxon>Gunneridae</taxon>
        <taxon>Pentapetalae</taxon>
        <taxon>rosids</taxon>
        <taxon>malvids</taxon>
        <taxon>Myrtales</taxon>
        <taxon>Lythraceae</taxon>
        <taxon>Punica</taxon>
    </lineage>
</organism>
<feature type="compositionally biased region" description="Basic and acidic residues" evidence="1">
    <location>
        <begin position="164"/>
        <end position="181"/>
    </location>
</feature>
<dbReference type="PANTHER" id="PTHR44542:SF12">
    <property type="entry name" value="THIOSULFATE SULFURTRANSFERASE 18"/>
    <property type="match status" value="1"/>
</dbReference>
<feature type="region of interest" description="Disordered" evidence="1">
    <location>
        <begin position="157"/>
        <end position="195"/>
    </location>
</feature>
<dbReference type="Proteomes" id="UP000197138">
    <property type="component" value="Unassembled WGS sequence"/>
</dbReference>
<evidence type="ECO:0000256" key="2">
    <source>
        <dbReference type="SAM" id="SignalP"/>
    </source>
</evidence>
<dbReference type="InterPro" id="IPR001763">
    <property type="entry name" value="Rhodanese-like_dom"/>
</dbReference>
<gene>
    <name evidence="4" type="ORF">CDL15_Pgr013664</name>
</gene>
<name>A0A218W0V1_PUNGR</name>
<reference evidence="5" key="1">
    <citation type="journal article" date="2017" name="Plant J.">
        <title>The pomegranate (Punica granatum L.) genome and the genomics of punicalagin biosynthesis.</title>
        <authorList>
            <person name="Qin G."/>
            <person name="Xu C."/>
            <person name="Ming R."/>
            <person name="Tang H."/>
            <person name="Guyot R."/>
            <person name="Kramer E.M."/>
            <person name="Hu Y."/>
            <person name="Yi X."/>
            <person name="Qi Y."/>
            <person name="Xu X."/>
            <person name="Gao Z."/>
            <person name="Pan H."/>
            <person name="Jian J."/>
            <person name="Tian Y."/>
            <person name="Yue Z."/>
            <person name="Xu Y."/>
        </authorList>
    </citation>
    <scope>NUCLEOTIDE SEQUENCE [LARGE SCALE GENOMIC DNA]</scope>
    <source>
        <strain evidence="5">cv. Dabenzi</strain>
    </source>
</reference>
<dbReference type="EMBL" id="MTKT01005554">
    <property type="protein sequence ID" value="OWM66447.1"/>
    <property type="molecule type" value="Genomic_DNA"/>
</dbReference>
<evidence type="ECO:0000313" key="5">
    <source>
        <dbReference type="Proteomes" id="UP000197138"/>
    </source>
</evidence>
<dbReference type="Pfam" id="PF00581">
    <property type="entry name" value="Rhodanese"/>
    <property type="match status" value="1"/>
</dbReference>
<feature type="chain" id="PRO_5013075437" description="Rhodanese domain-containing protein" evidence="2">
    <location>
        <begin position="21"/>
        <end position="247"/>
    </location>
</feature>
<feature type="compositionally biased region" description="Polar residues" evidence="1">
    <location>
        <begin position="186"/>
        <end position="195"/>
    </location>
</feature>
<dbReference type="SMART" id="SM00450">
    <property type="entry name" value="RHOD"/>
    <property type="match status" value="1"/>
</dbReference>
<evidence type="ECO:0000259" key="3">
    <source>
        <dbReference type="PROSITE" id="PS50206"/>
    </source>
</evidence>
<feature type="signal peptide" evidence="2">
    <location>
        <begin position="1"/>
        <end position="20"/>
    </location>
</feature>
<dbReference type="InterPro" id="IPR044684">
    <property type="entry name" value="STR17/STR18/HARC1-like"/>
</dbReference>
<evidence type="ECO:0000313" key="4">
    <source>
        <dbReference type="EMBL" id="OWM66447.1"/>
    </source>
</evidence>
<dbReference type="PANTHER" id="PTHR44542">
    <property type="entry name" value="THIOSULFATE SULFURTRANSFERASE 18"/>
    <property type="match status" value="1"/>
</dbReference>
<proteinExistence type="predicted"/>
<dbReference type="AlphaFoldDB" id="A0A218W0V1"/>
<dbReference type="SUPFAM" id="SSF52821">
    <property type="entry name" value="Rhodanese/Cell cycle control phosphatase"/>
    <property type="match status" value="1"/>
</dbReference>